<keyword evidence="9" id="KW-1185">Reference proteome</keyword>
<gene>
    <name evidence="8" type="ORF">ACFSOX_03915</name>
</gene>
<dbReference type="Proteomes" id="UP001597314">
    <property type="component" value="Unassembled WGS sequence"/>
</dbReference>
<feature type="compositionally biased region" description="Low complexity" evidence="7">
    <location>
        <begin position="36"/>
        <end position="48"/>
    </location>
</feature>
<dbReference type="EMBL" id="JBHUIW010000003">
    <property type="protein sequence ID" value="MFD2181287.1"/>
    <property type="molecule type" value="Genomic_DNA"/>
</dbReference>
<evidence type="ECO:0000256" key="5">
    <source>
        <dbReference type="ARBA" id="ARBA00023237"/>
    </source>
</evidence>
<evidence type="ECO:0000256" key="4">
    <source>
        <dbReference type="ARBA" id="ARBA00023139"/>
    </source>
</evidence>
<evidence type="ECO:0000256" key="3">
    <source>
        <dbReference type="ARBA" id="ARBA00023136"/>
    </source>
</evidence>
<keyword evidence="4" id="KW-0564">Palmitate</keyword>
<evidence type="ECO:0000313" key="9">
    <source>
        <dbReference type="Proteomes" id="UP001597314"/>
    </source>
</evidence>
<keyword evidence="2" id="KW-0732">Signal</keyword>
<keyword evidence="3" id="KW-0472">Membrane</keyword>
<name>A0ABW5AFT1_9BRAD</name>
<evidence type="ECO:0000256" key="7">
    <source>
        <dbReference type="SAM" id="MobiDB-lite"/>
    </source>
</evidence>
<comment type="subcellular location">
    <subcellularLocation>
        <location evidence="1">Cell outer membrane</location>
        <topology evidence="1">Lipid-anchor</topology>
    </subcellularLocation>
</comment>
<feature type="region of interest" description="Disordered" evidence="7">
    <location>
        <begin position="25"/>
        <end position="83"/>
    </location>
</feature>
<dbReference type="NCBIfam" id="NF047847">
    <property type="entry name" value="SS_mature_LptM"/>
    <property type="match status" value="1"/>
</dbReference>
<evidence type="ECO:0000313" key="8">
    <source>
        <dbReference type="EMBL" id="MFD2181287.1"/>
    </source>
</evidence>
<keyword evidence="5" id="KW-0998">Cell outer membrane</keyword>
<keyword evidence="6 8" id="KW-0449">Lipoprotein</keyword>
<feature type="compositionally biased region" description="Pro residues" evidence="7">
    <location>
        <begin position="59"/>
        <end position="68"/>
    </location>
</feature>
<dbReference type="InterPro" id="IPR032831">
    <property type="entry name" value="LptM_cons"/>
</dbReference>
<sequence length="83" mass="8763">MSRTRVIRVLTVVAMVGALGVAGCGRKGALEPPPSAQAAPAAPAEQQQGWRSPTMVPDLNPPQQPMTLPPAKDRKFPLDPLLN</sequence>
<evidence type="ECO:0000256" key="2">
    <source>
        <dbReference type="ARBA" id="ARBA00022729"/>
    </source>
</evidence>
<proteinExistence type="predicted"/>
<comment type="caution">
    <text evidence="8">The sequence shown here is derived from an EMBL/GenBank/DDBJ whole genome shotgun (WGS) entry which is preliminary data.</text>
</comment>
<evidence type="ECO:0000256" key="1">
    <source>
        <dbReference type="ARBA" id="ARBA00004459"/>
    </source>
</evidence>
<organism evidence="8 9">
    <name type="scientific">Rhodoplanes azumiensis</name>
    <dbReference type="NCBI Taxonomy" id="1897628"/>
    <lineage>
        <taxon>Bacteria</taxon>
        <taxon>Pseudomonadati</taxon>
        <taxon>Pseudomonadota</taxon>
        <taxon>Alphaproteobacteria</taxon>
        <taxon>Hyphomicrobiales</taxon>
        <taxon>Nitrobacteraceae</taxon>
        <taxon>Rhodoplanes</taxon>
    </lineage>
</organism>
<dbReference type="RefSeq" id="WP_378476479.1">
    <property type="nucleotide sequence ID" value="NZ_JBHUIW010000003.1"/>
</dbReference>
<reference evidence="9" key="1">
    <citation type="journal article" date="2019" name="Int. J. Syst. Evol. Microbiol.">
        <title>The Global Catalogue of Microorganisms (GCM) 10K type strain sequencing project: providing services to taxonomists for standard genome sequencing and annotation.</title>
        <authorList>
            <consortium name="The Broad Institute Genomics Platform"/>
            <consortium name="The Broad Institute Genome Sequencing Center for Infectious Disease"/>
            <person name="Wu L."/>
            <person name="Ma J."/>
        </authorList>
    </citation>
    <scope>NUCLEOTIDE SEQUENCE [LARGE SCALE GENOMIC DNA]</scope>
    <source>
        <strain evidence="9">CGMCC 1.6774</strain>
    </source>
</reference>
<accession>A0ABW5AFT1</accession>
<dbReference type="PROSITE" id="PS51257">
    <property type="entry name" value="PROKAR_LIPOPROTEIN"/>
    <property type="match status" value="1"/>
</dbReference>
<evidence type="ECO:0000256" key="6">
    <source>
        <dbReference type="ARBA" id="ARBA00023288"/>
    </source>
</evidence>
<protein>
    <submittedName>
        <fullName evidence="8">Lipoprotein</fullName>
    </submittedName>
</protein>